<sequence>MSPGGCDQDSLVWRPAWRMRSVVDDDDEGDEDIEDGLCRWIRQMRLGRAWLLRLERVKEAGWLAGWRV</sequence>
<name>A0AAN7Z483_9PEZI</name>
<dbReference type="AlphaFoldDB" id="A0AAN7Z483"/>
<dbReference type="EMBL" id="JAWHQM010000008">
    <property type="protein sequence ID" value="KAK5628507.1"/>
    <property type="molecule type" value="Genomic_DNA"/>
</dbReference>
<evidence type="ECO:0000313" key="2">
    <source>
        <dbReference type="Proteomes" id="UP001305414"/>
    </source>
</evidence>
<gene>
    <name evidence="1" type="ORF">RRF57_004222</name>
</gene>
<protein>
    <submittedName>
        <fullName evidence="1">Uncharacterized protein</fullName>
    </submittedName>
</protein>
<accession>A0AAN7Z483</accession>
<keyword evidence="2" id="KW-1185">Reference proteome</keyword>
<evidence type="ECO:0000313" key="1">
    <source>
        <dbReference type="EMBL" id="KAK5628507.1"/>
    </source>
</evidence>
<organism evidence="1 2">
    <name type="scientific">Xylaria bambusicola</name>
    <dbReference type="NCBI Taxonomy" id="326684"/>
    <lineage>
        <taxon>Eukaryota</taxon>
        <taxon>Fungi</taxon>
        <taxon>Dikarya</taxon>
        <taxon>Ascomycota</taxon>
        <taxon>Pezizomycotina</taxon>
        <taxon>Sordariomycetes</taxon>
        <taxon>Xylariomycetidae</taxon>
        <taxon>Xylariales</taxon>
        <taxon>Xylariaceae</taxon>
        <taxon>Xylaria</taxon>
    </lineage>
</organism>
<proteinExistence type="predicted"/>
<comment type="caution">
    <text evidence="1">The sequence shown here is derived from an EMBL/GenBank/DDBJ whole genome shotgun (WGS) entry which is preliminary data.</text>
</comment>
<dbReference type="Proteomes" id="UP001305414">
    <property type="component" value="Unassembled WGS sequence"/>
</dbReference>
<reference evidence="1 2" key="1">
    <citation type="submission" date="2023-10" db="EMBL/GenBank/DDBJ databases">
        <title>Draft genome sequence of Xylaria bambusicola isolate GMP-LS, the root and basal stem rot pathogen of sugarcane in Indonesia.</title>
        <authorList>
            <person name="Selvaraj P."/>
            <person name="Muralishankar V."/>
            <person name="Muruganantham S."/>
            <person name="Sp S."/>
            <person name="Haryani S."/>
            <person name="Lau K.J.X."/>
            <person name="Naqvi N.I."/>
        </authorList>
    </citation>
    <scope>NUCLEOTIDE SEQUENCE [LARGE SCALE GENOMIC DNA]</scope>
    <source>
        <strain evidence="1">GMP-LS</strain>
    </source>
</reference>